<dbReference type="AlphaFoldDB" id="A0A3P9IHV7"/>
<dbReference type="PANTHER" id="PTHR34251">
    <property type="entry name" value="LEUCINE-, GLUTAMATE- AND LYSINE-RICH PROTEIN 1"/>
    <property type="match status" value="1"/>
</dbReference>
<protein>
    <submittedName>
        <fullName evidence="2">Uncharacterized protein</fullName>
    </submittedName>
</protein>
<reference key="1">
    <citation type="journal article" date="2007" name="Nature">
        <title>The medaka draft genome and insights into vertebrate genome evolution.</title>
        <authorList>
            <person name="Kasahara M."/>
            <person name="Naruse K."/>
            <person name="Sasaki S."/>
            <person name="Nakatani Y."/>
            <person name="Qu W."/>
            <person name="Ahsan B."/>
            <person name="Yamada T."/>
            <person name="Nagayasu Y."/>
            <person name="Doi K."/>
            <person name="Kasai Y."/>
            <person name="Jindo T."/>
            <person name="Kobayashi D."/>
            <person name="Shimada A."/>
            <person name="Toyoda A."/>
            <person name="Kuroki Y."/>
            <person name="Fujiyama A."/>
            <person name="Sasaki T."/>
            <person name="Shimizu A."/>
            <person name="Asakawa S."/>
            <person name="Shimizu N."/>
            <person name="Hashimoto S."/>
            <person name="Yang J."/>
            <person name="Lee Y."/>
            <person name="Matsushima K."/>
            <person name="Sugano S."/>
            <person name="Sakaizumi M."/>
            <person name="Narita T."/>
            <person name="Ohishi K."/>
            <person name="Haga S."/>
            <person name="Ohta F."/>
            <person name="Nomoto H."/>
            <person name="Nogata K."/>
            <person name="Morishita T."/>
            <person name="Endo T."/>
            <person name="Shin-I T."/>
            <person name="Takeda H."/>
            <person name="Morishita S."/>
            <person name="Kohara Y."/>
        </authorList>
    </citation>
    <scope>NUCLEOTIDE SEQUENCE [LARGE SCALE GENOMIC DNA]</scope>
    <source>
        <strain>Hd-rR</strain>
    </source>
</reference>
<reference evidence="2" key="3">
    <citation type="submission" date="2025-08" db="UniProtKB">
        <authorList>
            <consortium name="Ensembl"/>
        </authorList>
    </citation>
    <scope>IDENTIFICATION</scope>
    <source>
        <strain evidence="2">HSOK</strain>
    </source>
</reference>
<name>A0A3P9IHV7_ORYLA</name>
<dbReference type="InterPro" id="IPR038799">
    <property type="entry name" value="LEKR1"/>
</dbReference>
<dbReference type="Ensembl" id="ENSORLT00015035658.1">
    <property type="protein sequence ID" value="ENSORLP00015019651.1"/>
    <property type="gene ID" value="ENSORLG00015020740.1"/>
</dbReference>
<organism evidence="2 3">
    <name type="scientific">Oryzias latipes</name>
    <name type="common">Japanese rice fish</name>
    <name type="synonym">Japanese killifish</name>
    <dbReference type="NCBI Taxonomy" id="8090"/>
    <lineage>
        <taxon>Eukaryota</taxon>
        <taxon>Metazoa</taxon>
        <taxon>Chordata</taxon>
        <taxon>Craniata</taxon>
        <taxon>Vertebrata</taxon>
        <taxon>Euteleostomi</taxon>
        <taxon>Actinopterygii</taxon>
        <taxon>Neopterygii</taxon>
        <taxon>Teleostei</taxon>
        <taxon>Neoteleostei</taxon>
        <taxon>Acanthomorphata</taxon>
        <taxon>Ovalentaria</taxon>
        <taxon>Atherinomorphae</taxon>
        <taxon>Beloniformes</taxon>
        <taxon>Adrianichthyidae</taxon>
        <taxon>Oryziinae</taxon>
        <taxon>Oryzias</taxon>
    </lineage>
</organism>
<reference evidence="2" key="4">
    <citation type="submission" date="2025-09" db="UniProtKB">
        <authorList>
            <consortium name="Ensembl"/>
        </authorList>
    </citation>
    <scope>IDENTIFICATION</scope>
    <source>
        <strain evidence="2">HSOK</strain>
    </source>
</reference>
<evidence type="ECO:0000313" key="2">
    <source>
        <dbReference type="Ensembl" id="ENSORLP00015019651.1"/>
    </source>
</evidence>
<evidence type="ECO:0000256" key="1">
    <source>
        <dbReference type="SAM" id="Coils"/>
    </source>
</evidence>
<accession>A0A3P9IHV7</accession>
<proteinExistence type="predicted"/>
<evidence type="ECO:0000313" key="3">
    <source>
        <dbReference type="Proteomes" id="UP000265200"/>
    </source>
</evidence>
<keyword evidence="1" id="KW-0175">Coiled coil</keyword>
<dbReference type="PANTHER" id="PTHR34251:SF1">
    <property type="entry name" value="LEUCINE, GLUTAMATE AND LYSINE RICH 1"/>
    <property type="match status" value="1"/>
</dbReference>
<dbReference type="Proteomes" id="UP000265200">
    <property type="component" value="Chromosome 13"/>
</dbReference>
<feature type="coiled-coil region" evidence="1">
    <location>
        <begin position="43"/>
        <end position="77"/>
    </location>
</feature>
<reference evidence="2 3" key="2">
    <citation type="submission" date="2017-04" db="EMBL/GenBank/DDBJ databases">
        <title>CpG methylation of centromeres and impact of large insertions on vertebrate speciation.</title>
        <authorList>
            <person name="Ichikawa K."/>
            <person name="Yoshimura J."/>
            <person name="Morishita S."/>
        </authorList>
    </citation>
    <scope>NUCLEOTIDE SEQUENCE</scope>
    <source>
        <strain evidence="2 3">HSOK</strain>
    </source>
</reference>
<sequence length="116" mass="13980">CDYILPMHALSPKHKLFVFFPQMERSETVCRYCGVSYLIFHEFHQLHKQLAQLQAELEELREVGQKEKERRKALEVDKEERERALQLQMKRETRSKTQLSLEWLFKVLTADRELSC</sequence>